<evidence type="ECO:0000256" key="3">
    <source>
        <dbReference type="ARBA" id="ARBA00022989"/>
    </source>
</evidence>
<feature type="transmembrane region" description="Helical" evidence="5">
    <location>
        <begin position="5"/>
        <end position="21"/>
    </location>
</feature>
<dbReference type="InterPro" id="IPR007016">
    <property type="entry name" value="O-antigen_ligase-rel_domated"/>
</dbReference>
<feature type="transmembrane region" description="Helical" evidence="5">
    <location>
        <begin position="286"/>
        <end position="306"/>
    </location>
</feature>
<evidence type="ECO:0000256" key="5">
    <source>
        <dbReference type="SAM" id="Phobius"/>
    </source>
</evidence>
<feature type="transmembrane region" description="Helical" evidence="5">
    <location>
        <begin position="216"/>
        <end position="235"/>
    </location>
</feature>
<reference evidence="7 8" key="1">
    <citation type="journal article" date="2015" name="Nature">
        <title>rRNA introns, odd ribosomes, and small enigmatic genomes across a large radiation of phyla.</title>
        <authorList>
            <person name="Brown C.T."/>
            <person name="Hug L.A."/>
            <person name="Thomas B.C."/>
            <person name="Sharon I."/>
            <person name="Castelle C.J."/>
            <person name="Singh A."/>
            <person name="Wilkins M.J."/>
            <person name="Williams K.H."/>
            <person name="Banfield J.F."/>
        </authorList>
    </citation>
    <scope>NUCLEOTIDE SEQUENCE [LARGE SCALE GENOMIC DNA]</scope>
</reference>
<evidence type="ECO:0000256" key="1">
    <source>
        <dbReference type="ARBA" id="ARBA00004141"/>
    </source>
</evidence>
<keyword evidence="2 5" id="KW-0812">Transmembrane</keyword>
<evidence type="ECO:0000313" key="7">
    <source>
        <dbReference type="EMBL" id="KKU25156.1"/>
    </source>
</evidence>
<comment type="subcellular location">
    <subcellularLocation>
        <location evidence="1">Membrane</location>
        <topology evidence="1">Multi-pass membrane protein</topology>
    </subcellularLocation>
</comment>
<feature type="transmembrane region" description="Helical" evidence="5">
    <location>
        <begin position="241"/>
        <end position="265"/>
    </location>
</feature>
<evidence type="ECO:0000256" key="4">
    <source>
        <dbReference type="ARBA" id="ARBA00023136"/>
    </source>
</evidence>
<dbReference type="PANTHER" id="PTHR37422">
    <property type="entry name" value="TEICHURONIC ACID BIOSYNTHESIS PROTEIN TUAE"/>
    <property type="match status" value="1"/>
</dbReference>
<feature type="transmembrane region" description="Helical" evidence="5">
    <location>
        <begin position="107"/>
        <end position="129"/>
    </location>
</feature>
<keyword evidence="4 5" id="KW-0472">Membrane</keyword>
<comment type="caution">
    <text evidence="7">The sequence shown here is derived from an EMBL/GenBank/DDBJ whole genome shotgun (WGS) entry which is preliminary data.</text>
</comment>
<feature type="transmembrane region" description="Helical" evidence="5">
    <location>
        <begin position="51"/>
        <end position="72"/>
    </location>
</feature>
<feature type="transmembrane region" description="Helical" evidence="5">
    <location>
        <begin position="171"/>
        <end position="204"/>
    </location>
</feature>
<organism evidence="7 8">
    <name type="scientific">Candidatus Woesebacteria bacterium GW2011_GWF1_46_13</name>
    <dbReference type="NCBI Taxonomy" id="1618602"/>
    <lineage>
        <taxon>Bacteria</taxon>
        <taxon>Candidatus Woeseibacteriota</taxon>
    </lineage>
</organism>
<dbReference type="Proteomes" id="UP000034643">
    <property type="component" value="Unassembled WGS sequence"/>
</dbReference>
<dbReference type="PANTHER" id="PTHR37422:SF13">
    <property type="entry name" value="LIPOPOLYSACCHARIDE BIOSYNTHESIS PROTEIN PA4999-RELATED"/>
    <property type="match status" value="1"/>
</dbReference>
<feature type="transmembrane region" description="Helical" evidence="5">
    <location>
        <begin position="78"/>
        <end position="95"/>
    </location>
</feature>
<keyword evidence="3 5" id="KW-1133">Transmembrane helix</keyword>
<evidence type="ECO:0000259" key="6">
    <source>
        <dbReference type="Pfam" id="PF04932"/>
    </source>
</evidence>
<proteinExistence type="predicted"/>
<dbReference type="Pfam" id="PF04932">
    <property type="entry name" value="Wzy_C"/>
    <property type="match status" value="1"/>
</dbReference>
<feature type="transmembrane region" description="Helical" evidence="5">
    <location>
        <begin position="326"/>
        <end position="349"/>
    </location>
</feature>
<evidence type="ECO:0000256" key="2">
    <source>
        <dbReference type="ARBA" id="ARBA00022692"/>
    </source>
</evidence>
<name>A0A0G1NXH2_9BACT</name>
<accession>A0A0G1NXH2</accession>
<protein>
    <recommendedName>
        <fullName evidence="6">O-antigen ligase-related domain-containing protein</fullName>
    </recommendedName>
</protein>
<dbReference type="AlphaFoldDB" id="A0A0G1NXH2"/>
<gene>
    <name evidence="7" type="ORF">UX34_C0002G0019</name>
</gene>
<evidence type="ECO:0000313" key="8">
    <source>
        <dbReference type="Proteomes" id="UP000034643"/>
    </source>
</evidence>
<dbReference type="EMBL" id="LCLV01000002">
    <property type="protein sequence ID" value="KKU25156.1"/>
    <property type="molecule type" value="Genomic_DNA"/>
</dbReference>
<dbReference type="InterPro" id="IPR051533">
    <property type="entry name" value="WaaL-like"/>
</dbReference>
<sequence length="359" mass="40901">MRQTYLILVLTGILLFLGGLGFERDLIQISGLIFGLISVLFVYLKNKKISFPYGFSYYLVFLLLALLTQIWSLGSQKGIEYLFLFTSGGLFWLFFYNLKLDKKFSEIFGWSLIILGILFALIYLISVLLNEQLSWSFSLSAPYTQNHHHLGDFWVLPILFLLNKIMGEKKILYWVLISLGISILAFSLSRSAYVSLLLGAAVMLKNHASQTIRKRFLPIGIFFIVIFLLASFFKTTLYSRIYFLQGVVGVFKHPLGVGLGNFSIVSKELSRAFGSEPDFSTLAHNIFLEVLVGMGILGFAFLAWFFKVGKNILRSPSSKTFYKAVFFALSANFFFDTTYVIPSMLWLWFISLGLAQRRS</sequence>
<feature type="transmembrane region" description="Helical" evidence="5">
    <location>
        <begin position="27"/>
        <end position="44"/>
    </location>
</feature>
<feature type="domain" description="O-antigen ligase-related" evidence="6">
    <location>
        <begin position="178"/>
        <end position="302"/>
    </location>
</feature>
<dbReference type="GO" id="GO:0016020">
    <property type="term" value="C:membrane"/>
    <property type="evidence" value="ECO:0007669"/>
    <property type="project" value="UniProtKB-SubCell"/>
</dbReference>